<keyword evidence="1" id="KW-0472">Membrane</keyword>
<gene>
    <name evidence="3" type="primary">pdaA_1</name>
    <name evidence="3" type="ORF">R28058_03071</name>
</gene>
<dbReference type="Pfam" id="PF01522">
    <property type="entry name" value="Polysacc_deac_1"/>
    <property type="match status" value="1"/>
</dbReference>
<evidence type="ECO:0000259" key="2">
    <source>
        <dbReference type="PROSITE" id="PS51677"/>
    </source>
</evidence>
<protein>
    <submittedName>
        <fullName evidence="3">Polysaccharide deacetylase</fullName>
        <ecNumber evidence="3">3.-.-.-</ecNumber>
    </submittedName>
</protein>
<dbReference type="GO" id="GO:0016810">
    <property type="term" value="F:hydrolase activity, acting on carbon-nitrogen (but not peptide) bonds"/>
    <property type="evidence" value="ECO:0007669"/>
    <property type="project" value="InterPro"/>
</dbReference>
<dbReference type="EMBL" id="CEKZ01000003">
    <property type="protein sequence ID" value="CEQ02574.1"/>
    <property type="molecule type" value="Genomic_DNA"/>
</dbReference>
<keyword evidence="1" id="KW-0812">Transmembrane</keyword>
<dbReference type="GO" id="GO:0005975">
    <property type="term" value="P:carbohydrate metabolic process"/>
    <property type="evidence" value="ECO:0007669"/>
    <property type="project" value="InterPro"/>
</dbReference>
<dbReference type="RefSeq" id="WP_055334826.1">
    <property type="nucleotide sequence ID" value="NZ_CDNF01000003.1"/>
</dbReference>
<name>A0A0C7G4P1_PARSO</name>
<dbReference type="PROSITE" id="PS51677">
    <property type="entry name" value="NODB"/>
    <property type="match status" value="1"/>
</dbReference>
<dbReference type="AlphaFoldDB" id="A0A0C7G4P1"/>
<dbReference type="EC" id="3.-.-.-" evidence="3"/>
<sequence>MIMMVLNKKKLKKIFIGILVIILAILGFLFVNRNNDKPTLNMFYKASEPYYNGNKTNSGRVAISCNVDLGWESEYIEKILKVLDEKKAKITFAVTGRWAEENPEFLLEIQKRGHEIANHGYKHLDYGTLDYDKNYEQIKTSKKIIDEIIKTETKFFQAPGGSFNKDTVKAAIDLGYIPYKWDIDTIDWKNRQEPEVIIERVKSKDMKDSSIILMHPTHASAEGIDDIIEIIESKGLKPGKLSDVFDVKKTI</sequence>
<dbReference type="Proteomes" id="UP000049127">
    <property type="component" value="Unassembled WGS sequence"/>
</dbReference>
<evidence type="ECO:0000313" key="4">
    <source>
        <dbReference type="Proteomes" id="UP000049127"/>
    </source>
</evidence>
<reference evidence="3 4" key="1">
    <citation type="submission" date="2015-01" db="EMBL/GenBank/DDBJ databases">
        <authorList>
            <person name="Aslett A.Martin."/>
            <person name="De Silva Nishadi"/>
        </authorList>
    </citation>
    <scope>NUCLEOTIDE SEQUENCE [LARGE SCALE GENOMIC DNA]</scope>
    <source>
        <strain evidence="3 4">R28058</strain>
    </source>
</reference>
<dbReference type="PANTHER" id="PTHR10587:SF80">
    <property type="entry name" value="CHITOOLIGOSACCHARIDE DEACETYLASE"/>
    <property type="match status" value="1"/>
</dbReference>
<keyword evidence="3" id="KW-0378">Hydrolase</keyword>
<dbReference type="InterPro" id="IPR002509">
    <property type="entry name" value="NODB_dom"/>
</dbReference>
<feature type="domain" description="NodB homology" evidence="2">
    <location>
        <begin position="61"/>
        <end position="239"/>
    </location>
</feature>
<dbReference type="GO" id="GO:0016020">
    <property type="term" value="C:membrane"/>
    <property type="evidence" value="ECO:0007669"/>
    <property type="project" value="TreeGrafter"/>
</dbReference>
<organism evidence="3 4">
    <name type="scientific">Paraclostridium sordellii</name>
    <name type="common">Clostridium sordellii</name>
    <dbReference type="NCBI Taxonomy" id="1505"/>
    <lineage>
        <taxon>Bacteria</taxon>
        <taxon>Bacillati</taxon>
        <taxon>Bacillota</taxon>
        <taxon>Clostridia</taxon>
        <taxon>Peptostreptococcales</taxon>
        <taxon>Peptostreptococcaceae</taxon>
        <taxon>Paraclostridium</taxon>
    </lineage>
</organism>
<dbReference type="InterPro" id="IPR011330">
    <property type="entry name" value="Glyco_hydro/deAcase_b/a-brl"/>
</dbReference>
<dbReference type="InterPro" id="IPR050248">
    <property type="entry name" value="Polysacc_deacetylase_ArnD"/>
</dbReference>
<dbReference type="PANTHER" id="PTHR10587">
    <property type="entry name" value="GLYCOSYL TRANSFERASE-RELATED"/>
    <property type="match status" value="1"/>
</dbReference>
<feature type="transmembrane region" description="Helical" evidence="1">
    <location>
        <begin position="12"/>
        <end position="31"/>
    </location>
</feature>
<dbReference type="Gene3D" id="3.20.20.370">
    <property type="entry name" value="Glycoside hydrolase/deacetylase"/>
    <property type="match status" value="1"/>
</dbReference>
<proteinExistence type="predicted"/>
<accession>A0A0C7G4P1</accession>
<dbReference type="SUPFAM" id="SSF88713">
    <property type="entry name" value="Glycoside hydrolase/deacetylase"/>
    <property type="match status" value="1"/>
</dbReference>
<evidence type="ECO:0000313" key="3">
    <source>
        <dbReference type="EMBL" id="CEQ02574.1"/>
    </source>
</evidence>
<keyword evidence="1" id="KW-1133">Transmembrane helix</keyword>
<dbReference type="OrthoDB" id="9806342at2"/>
<evidence type="ECO:0000256" key="1">
    <source>
        <dbReference type="SAM" id="Phobius"/>
    </source>
</evidence>